<dbReference type="STRING" id="867904.Metho_1444"/>
<reference evidence="9" key="1">
    <citation type="submission" date="2012-02" db="EMBL/GenBank/DDBJ databases">
        <title>Complete sequence of chromosome of Methanomethylovorans hollandica DSM 15978.</title>
        <authorList>
            <person name="Lucas S."/>
            <person name="Copeland A."/>
            <person name="Lapidus A."/>
            <person name="Glavina del Rio T."/>
            <person name="Dalin E."/>
            <person name="Tice H."/>
            <person name="Bruce D."/>
            <person name="Goodwin L."/>
            <person name="Pitluck S."/>
            <person name="Peters L."/>
            <person name="Mikhailova N."/>
            <person name="Held B."/>
            <person name="Kyrpides N."/>
            <person name="Mavromatis K."/>
            <person name="Ivanova N."/>
            <person name="Brettin T."/>
            <person name="Detter J.C."/>
            <person name="Han C."/>
            <person name="Larimer F."/>
            <person name="Land M."/>
            <person name="Hauser L."/>
            <person name="Markowitz V."/>
            <person name="Cheng J.-F."/>
            <person name="Hugenholtz P."/>
            <person name="Woyke T."/>
            <person name="Wu D."/>
            <person name="Spring S."/>
            <person name="Schroeder M."/>
            <person name="Brambilla E."/>
            <person name="Klenk H.-P."/>
            <person name="Eisen J.A."/>
        </authorList>
    </citation>
    <scope>NUCLEOTIDE SEQUENCE [LARGE SCALE GENOMIC DNA]</scope>
    <source>
        <strain evidence="9">DSM 15978 / NBRC 107637 / DMS1</strain>
    </source>
</reference>
<feature type="transmembrane region" description="Helical" evidence="6">
    <location>
        <begin position="164"/>
        <end position="186"/>
    </location>
</feature>
<evidence type="ECO:0000313" key="8">
    <source>
        <dbReference type="EMBL" id="AGB49651.1"/>
    </source>
</evidence>
<feature type="transmembrane region" description="Helical" evidence="6">
    <location>
        <begin position="411"/>
        <end position="431"/>
    </location>
</feature>
<dbReference type="InterPro" id="IPR010227">
    <property type="entry name" value="NADH_Q_OxRdtase_chainM/4"/>
</dbReference>
<evidence type="ECO:0000313" key="9">
    <source>
        <dbReference type="Proteomes" id="UP000010866"/>
    </source>
</evidence>
<dbReference type="PRINTS" id="PR01437">
    <property type="entry name" value="NUOXDRDTASE4"/>
</dbReference>
<feature type="transmembrane region" description="Helical" evidence="6">
    <location>
        <begin position="135"/>
        <end position="152"/>
    </location>
</feature>
<dbReference type="GO" id="GO:0003954">
    <property type="term" value="F:NADH dehydrogenase activity"/>
    <property type="evidence" value="ECO:0007669"/>
    <property type="project" value="TreeGrafter"/>
</dbReference>
<feature type="transmembrane region" description="Helical" evidence="6">
    <location>
        <begin position="377"/>
        <end position="399"/>
    </location>
</feature>
<evidence type="ECO:0000256" key="6">
    <source>
        <dbReference type="SAM" id="Phobius"/>
    </source>
</evidence>
<dbReference type="RefSeq" id="WP_015324816.1">
    <property type="nucleotide sequence ID" value="NC_019977.1"/>
</dbReference>
<dbReference type="HOGENOM" id="CLU_007100_4_4_2"/>
<comment type="subcellular location">
    <subcellularLocation>
        <location evidence="1">Membrane</location>
        <topology evidence="1">Multi-pass membrane protein</topology>
    </subcellularLocation>
</comment>
<dbReference type="GO" id="GO:0008137">
    <property type="term" value="F:NADH dehydrogenase (ubiquinone) activity"/>
    <property type="evidence" value="ECO:0007669"/>
    <property type="project" value="InterPro"/>
</dbReference>
<dbReference type="GO" id="GO:0016020">
    <property type="term" value="C:membrane"/>
    <property type="evidence" value="ECO:0007669"/>
    <property type="project" value="UniProtKB-SubCell"/>
</dbReference>
<evidence type="ECO:0000256" key="1">
    <source>
        <dbReference type="ARBA" id="ARBA00004141"/>
    </source>
</evidence>
<name>L0KWZ5_METHD</name>
<dbReference type="GO" id="GO:0048039">
    <property type="term" value="F:ubiquinone binding"/>
    <property type="evidence" value="ECO:0007669"/>
    <property type="project" value="TreeGrafter"/>
</dbReference>
<keyword evidence="9" id="KW-1185">Reference proteome</keyword>
<dbReference type="NCBIfam" id="TIGR01972">
    <property type="entry name" value="NDH_I_M"/>
    <property type="match status" value="1"/>
</dbReference>
<dbReference type="PANTHER" id="PTHR43507">
    <property type="entry name" value="NADH-UBIQUINONE OXIDOREDUCTASE CHAIN 4"/>
    <property type="match status" value="1"/>
</dbReference>
<keyword evidence="5 6" id="KW-0472">Membrane</keyword>
<organism evidence="8 9">
    <name type="scientific">Methanomethylovorans hollandica (strain DSM 15978 / NBRC 107637 / DMS1)</name>
    <dbReference type="NCBI Taxonomy" id="867904"/>
    <lineage>
        <taxon>Archaea</taxon>
        <taxon>Methanobacteriati</taxon>
        <taxon>Methanobacteriota</taxon>
        <taxon>Stenosarchaea group</taxon>
        <taxon>Methanomicrobia</taxon>
        <taxon>Methanosarcinales</taxon>
        <taxon>Methanosarcinaceae</taxon>
        <taxon>Methanomethylovorans</taxon>
    </lineage>
</organism>
<keyword evidence="4 6" id="KW-1133">Transmembrane helix</keyword>
<feature type="transmembrane region" description="Helical" evidence="6">
    <location>
        <begin position="81"/>
        <end position="99"/>
    </location>
</feature>
<evidence type="ECO:0000259" key="7">
    <source>
        <dbReference type="Pfam" id="PF00361"/>
    </source>
</evidence>
<gene>
    <name evidence="8" type="ordered locus">Metho_1444</name>
</gene>
<feature type="transmembrane region" description="Helical" evidence="6">
    <location>
        <begin position="278"/>
        <end position="300"/>
    </location>
</feature>
<evidence type="ECO:0000256" key="2">
    <source>
        <dbReference type="ARBA" id="ARBA00009025"/>
    </source>
</evidence>
<dbReference type="EMBL" id="CP003362">
    <property type="protein sequence ID" value="AGB49651.1"/>
    <property type="molecule type" value="Genomic_DNA"/>
</dbReference>
<dbReference type="GO" id="GO:0015990">
    <property type="term" value="P:electron transport coupled proton transport"/>
    <property type="evidence" value="ECO:0007669"/>
    <property type="project" value="TreeGrafter"/>
</dbReference>
<feature type="transmembrane region" description="Helical" evidence="6">
    <location>
        <begin position="111"/>
        <end position="129"/>
    </location>
</feature>
<feature type="transmembrane region" description="Helical" evidence="6">
    <location>
        <begin position="206"/>
        <end position="226"/>
    </location>
</feature>
<evidence type="ECO:0000256" key="3">
    <source>
        <dbReference type="ARBA" id="ARBA00022692"/>
    </source>
</evidence>
<accession>L0KWZ5</accession>
<feature type="transmembrane region" description="Helical" evidence="6">
    <location>
        <begin position="31"/>
        <end position="51"/>
    </location>
</feature>
<feature type="transmembrane region" description="Helical" evidence="6">
    <location>
        <begin position="307"/>
        <end position="327"/>
    </location>
</feature>
<dbReference type="GeneID" id="14407253"/>
<dbReference type="PANTHER" id="PTHR43507:SF1">
    <property type="entry name" value="NADH-UBIQUINONE OXIDOREDUCTASE CHAIN 4"/>
    <property type="match status" value="1"/>
</dbReference>
<dbReference type="OrthoDB" id="19089at2157"/>
<sequence length="496" mass="54536" precursor="true">MAIPILSLIVLIPLLFAVLTLLTKTKEQARVFALFSSVVVLALSMFTYFNFDSTTSQMQFQEFAQWVPSLGINYQLGIDGISMPLVLLNAIVIPLLILFTWNDDKKQPNRFYALILATQGAVIGVFLALDFFLFYVFWELTLVPLFFMVSIWGGPGKHKASIKFFIYTHVGSLVMLLGIFGLYFAAWKQTGTPNMGIEHLLSQFQFIASGVSRDLIFVALLFGFLVKIPAFPFHSWLPDAYVEAPTAGSVLFVLLKIGGYGLFRVILPILPFTPSMNLMIAIMAALGAVSILYGAFLALAQKDLKRMVAYSSVSHMGYVTLGAAGVVSLSVSGAMFQQFSHGLIMSIMFMACGVINNATGTRIINELGGLARKMPKLAVIMMLAFMASLGLPWLTGFIAEFLVLTFTYINQPTYVIIAILAIIITAAYHLWAMQRTMFGVYNEKFGALKDISASQTFSMAVIAILILYFGLNPSPVLDMMITNSEKLVSLMAVVGV</sequence>
<dbReference type="GO" id="GO:0042773">
    <property type="term" value="P:ATP synthesis coupled electron transport"/>
    <property type="evidence" value="ECO:0007669"/>
    <property type="project" value="InterPro"/>
</dbReference>
<feature type="domain" description="NADH:quinone oxidoreductase/Mrp antiporter transmembrane" evidence="7">
    <location>
        <begin position="128"/>
        <end position="424"/>
    </location>
</feature>
<dbReference type="InterPro" id="IPR001750">
    <property type="entry name" value="ND/Mrp_TM"/>
</dbReference>
<keyword evidence="3 6" id="KW-0812">Transmembrane</keyword>
<feature type="transmembrane region" description="Helical" evidence="6">
    <location>
        <begin position="339"/>
        <end position="356"/>
    </location>
</feature>
<feature type="transmembrane region" description="Helical" evidence="6">
    <location>
        <begin position="6"/>
        <end position="24"/>
    </location>
</feature>
<dbReference type="InterPro" id="IPR003918">
    <property type="entry name" value="NADH_UbQ_OxRdtase"/>
</dbReference>
<dbReference type="KEGG" id="mhz:Metho_1444"/>
<feature type="transmembrane region" description="Helical" evidence="6">
    <location>
        <begin position="451"/>
        <end position="471"/>
    </location>
</feature>
<proteinExistence type="inferred from homology"/>
<dbReference type="Proteomes" id="UP000010866">
    <property type="component" value="Chromosome"/>
</dbReference>
<comment type="similarity">
    <text evidence="2">Belongs to the complex I subunit 4 family.</text>
</comment>
<dbReference type="Pfam" id="PF00361">
    <property type="entry name" value="Proton_antipo_M"/>
    <property type="match status" value="1"/>
</dbReference>
<evidence type="ECO:0000256" key="4">
    <source>
        <dbReference type="ARBA" id="ARBA00022989"/>
    </source>
</evidence>
<evidence type="ECO:0000256" key="5">
    <source>
        <dbReference type="ARBA" id="ARBA00023136"/>
    </source>
</evidence>
<dbReference type="AlphaFoldDB" id="L0KWZ5"/>
<protein>
    <submittedName>
        <fullName evidence="8">Proton-translocating NADH-quinone oxidoreductase, chain M</fullName>
    </submittedName>
</protein>
<feature type="transmembrane region" description="Helical" evidence="6">
    <location>
        <begin position="247"/>
        <end position="266"/>
    </location>
</feature>